<dbReference type="KEGG" id="bpor:BPO_0196"/>
<evidence type="ECO:0000256" key="5">
    <source>
        <dbReference type="ARBA" id="ARBA00023077"/>
    </source>
</evidence>
<dbReference type="Pfam" id="PF07715">
    <property type="entry name" value="Plug"/>
    <property type="match status" value="1"/>
</dbReference>
<evidence type="ECO:0000256" key="6">
    <source>
        <dbReference type="ARBA" id="ARBA00023136"/>
    </source>
</evidence>
<keyword evidence="14" id="KW-1185">Reference proteome</keyword>
<organism evidence="13 14">
    <name type="scientific">Bergeyella porcorum</name>
    <dbReference type="NCBI Taxonomy" id="1735111"/>
    <lineage>
        <taxon>Bacteria</taxon>
        <taxon>Pseudomonadati</taxon>
        <taxon>Bacteroidota</taxon>
        <taxon>Flavobacteriia</taxon>
        <taxon>Flavobacteriales</taxon>
        <taxon>Weeksellaceae</taxon>
        <taxon>Bergeyella</taxon>
    </lineage>
</organism>
<dbReference type="InterPro" id="IPR000531">
    <property type="entry name" value="Beta-barrel_TonB"/>
</dbReference>
<feature type="signal peptide" evidence="10">
    <location>
        <begin position="1"/>
        <end position="20"/>
    </location>
</feature>
<evidence type="ECO:0000256" key="3">
    <source>
        <dbReference type="ARBA" id="ARBA00022452"/>
    </source>
</evidence>
<evidence type="ECO:0000256" key="10">
    <source>
        <dbReference type="SAM" id="SignalP"/>
    </source>
</evidence>
<dbReference type="AlphaFoldDB" id="A0AAU0EZ44"/>
<evidence type="ECO:0000313" key="14">
    <source>
        <dbReference type="Proteomes" id="UP001432059"/>
    </source>
</evidence>
<feature type="domain" description="TonB-dependent receptor plug" evidence="12">
    <location>
        <begin position="42"/>
        <end position="146"/>
    </location>
</feature>
<reference evidence="13" key="1">
    <citation type="submission" date="2023-10" db="EMBL/GenBank/DDBJ databases">
        <title>Characterization and whole genome sequencing of a novel strain of Bergeyella porcorum QD2021 isolated from pig.</title>
        <authorList>
            <person name="Liu G."/>
            <person name="Chen C."/>
            <person name="Han X."/>
        </authorList>
    </citation>
    <scope>NUCLEOTIDE SEQUENCE</scope>
    <source>
        <strain evidence="13">QD2021</strain>
    </source>
</reference>
<comment type="similarity">
    <text evidence="8 9">Belongs to the TonB-dependent receptor family.</text>
</comment>
<keyword evidence="10" id="KW-0732">Signal</keyword>
<dbReference type="GO" id="GO:0015344">
    <property type="term" value="F:siderophore uptake transmembrane transporter activity"/>
    <property type="evidence" value="ECO:0007669"/>
    <property type="project" value="TreeGrafter"/>
</dbReference>
<keyword evidence="5 9" id="KW-0798">TonB box</keyword>
<keyword evidence="3 8" id="KW-1134">Transmembrane beta strand</keyword>
<evidence type="ECO:0000259" key="11">
    <source>
        <dbReference type="Pfam" id="PF00593"/>
    </source>
</evidence>
<dbReference type="InterPro" id="IPR036942">
    <property type="entry name" value="Beta-barrel_TonB_sf"/>
</dbReference>
<keyword evidence="4 8" id="KW-0812">Transmembrane</keyword>
<evidence type="ECO:0000256" key="1">
    <source>
        <dbReference type="ARBA" id="ARBA00004571"/>
    </source>
</evidence>
<keyword evidence="13" id="KW-0675">Receptor</keyword>
<evidence type="ECO:0000256" key="2">
    <source>
        <dbReference type="ARBA" id="ARBA00022448"/>
    </source>
</evidence>
<sequence>MKNRYIALAVLAMGSGNVFAQISKKDTLTTQNIQAVTIIGKQNKSKAITSISRDYLDVIKSNTLGETLSKISGIQNNYYGPNAGTPMIRSLAGNRVKILRNGIAMNDLSGISPDYNVDFDAESTQRMEVYKNSAAVLYGGKAIGGAVNIQNRSLPVQRFDSSASATLLLEGTSNDGFQQSLKVEGNVGKKLSWHISASARDRDFVKIPSETKSDYCRDPRVVGFSSIMQAMCQMNVVSGHRLNVTLFPYLNQFVLDNIDNPVWELSENDKYTFEAQYFDRATMSYKDNPKNPLYVAGQDPEKDRYISYVESINDWVKTSKGRMPNSHAEKRSANFGISYIGDRFYTGIGYEGHYSYYGIPGYAYYGEVIHRHSHGSNDHSNDEVSTILLPINIDLRNHRFISESGMRFSDFFIKSMKLKYAGQYSENTELLGDKHANLFKINQHGVRWELEQQKKSFLSGTSGIDFEYRKMEGSGKHRYMPNSLSKEIGFFTLQHLNFHFLSLDLGFRHDEVVREALPSIGYVKGRGRAGGNLQKRFFGLNQFNISARWNVFKNYYINARFNHSERAPEVNELYTGNDHFALLIEENGDDQLNKEQATALELGIGVDYKNLKISTSVYRTYFQNYMYLGHTGITRNGFVVREWRAGNTQVEGVEANVAYQWKLNENAAIELTGFFDWVRNKNTSDDEFRKRTDGDFMPNMPTSRLGLGISGAIHRFTANISWDKYLEQKYLGRNIDVELPMPAYHLMSARLSYRAKLSKMPMEFYLFGTNLLNETARPQNSLLKYIAPLPGINIGLGVKATL</sequence>
<dbReference type="EMBL" id="CP136426">
    <property type="protein sequence ID" value="WOC50843.1"/>
    <property type="molecule type" value="Genomic_DNA"/>
</dbReference>
<protein>
    <submittedName>
        <fullName evidence="13">Outer membrane receptor protein</fullName>
    </submittedName>
</protein>
<evidence type="ECO:0000313" key="13">
    <source>
        <dbReference type="EMBL" id="WOC50843.1"/>
    </source>
</evidence>
<dbReference type="RefSeq" id="WP_327984548.1">
    <property type="nucleotide sequence ID" value="NZ_CP136426.1"/>
</dbReference>
<evidence type="ECO:0000259" key="12">
    <source>
        <dbReference type="Pfam" id="PF07715"/>
    </source>
</evidence>
<dbReference type="PANTHER" id="PTHR30069:SF40">
    <property type="entry name" value="TONB-DEPENDENT RECEPTOR NMB0964-RELATED"/>
    <property type="match status" value="1"/>
</dbReference>
<dbReference type="GO" id="GO:0009279">
    <property type="term" value="C:cell outer membrane"/>
    <property type="evidence" value="ECO:0007669"/>
    <property type="project" value="UniProtKB-SubCell"/>
</dbReference>
<dbReference type="GO" id="GO:0044718">
    <property type="term" value="P:siderophore transmembrane transport"/>
    <property type="evidence" value="ECO:0007669"/>
    <property type="project" value="TreeGrafter"/>
</dbReference>
<feature type="domain" description="TonB-dependent receptor-like beta-barrel" evidence="11">
    <location>
        <begin position="330"/>
        <end position="771"/>
    </location>
</feature>
<dbReference type="InterPro" id="IPR012910">
    <property type="entry name" value="Plug_dom"/>
</dbReference>
<gene>
    <name evidence="13" type="ORF">BPO_0196</name>
</gene>
<keyword evidence="2 8" id="KW-0813">Transport</keyword>
<name>A0AAU0EZ44_9FLAO</name>
<evidence type="ECO:0000256" key="4">
    <source>
        <dbReference type="ARBA" id="ARBA00022692"/>
    </source>
</evidence>
<dbReference type="InterPro" id="IPR037066">
    <property type="entry name" value="Plug_dom_sf"/>
</dbReference>
<comment type="subcellular location">
    <subcellularLocation>
        <location evidence="1 8">Cell outer membrane</location>
        <topology evidence="1 8">Multi-pass membrane protein</topology>
    </subcellularLocation>
</comment>
<evidence type="ECO:0000256" key="8">
    <source>
        <dbReference type="PROSITE-ProRule" id="PRU01360"/>
    </source>
</evidence>
<proteinExistence type="inferred from homology"/>
<keyword evidence="7 8" id="KW-0998">Cell outer membrane</keyword>
<dbReference type="Gene3D" id="2.170.130.10">
    <property type="entry name" value="TonB-dependent receptor, plug domain"/>
    <property type="match status" value="1"/>
</dbReference>
<dbReference type="PROSITE" id="PS52016">
    <property type="entry name" value="TONB_DEPENDENT_REC_3"/>
    <property type="match status" value="1"/>
</dbReference>
<dbReference type="InterPro" id="IPR039426">
    <property type="entry name" value="TonB-dep_rcpt-like"/>
</dbReference>
<dbReference type="Pfam" id="PF00593">
    <property type="entry name" value="TonB_dep_Rec_b-barrel"/>
    <property type="match status" value="1"/>
</dbReference>
<dbReference type="Proteomes" id="UP001432059">
    <property type="component" value="Chromosome"/>
</dbReference>
<dbReference type="Gene3D" id="2.40.170.20">
    <property type="entry name" value="TonB-dependent receptor, beta-barrel domain"/>
    <property type="match status" value="1"/>
</dbReference>
<evidence type="ECO:0000256" key="7">
    <source>
        <dbReference type="ARBA" id="ARBA00023237"/>
    </source>
</evidence>
<keyword evidence="6 8" id="KW-0472">Membrane</keyword>
<dbReference type="PANTHER" id="PTHR30069">
    <property type="entry name" value="TONB-DEPENDENT OUTER MEMBRANE RECEPTOR"/>
    <property type="match status" value="1"/>
</dbReference>
<evidence type="ECO:0000256" key="9">
    <source>
        <dbReference type="RuleBase" id="RU003357"/>
    </source>
</evidence>
<accession>A0AAU0EZ44</accession>
<feature type="chain" id="PRO_5043423147" evidence="10">
    <location>
        <begin position="21"/>
        <end position="802"/>
    </location>
</feature>
<dbReference type="SUPFAM" id="SSF56935">
    <property type="entry name" value="Porins"/>
    <property type="match status" value="1"/>
</dbReference>